<accession>A0A7X2T2B3</accession>
<evidence type="ECO:0008006" key="4">
    <source>
        <dbReference type="Google" id="ProtNLM"/>
    </source>
</evidence>
<feature type="transmembrane region" description="Helical" evidence="1">
    <location>
        <begin position="63"/>
        <end position="84"/>
    </location>
</feature>
<reference evidence="2 3" key="1">
    <citation type="submission" date="2019-08" db="EMBL/GenBank/DDBJ databases">
        <title>In-depth cultivation of the pig gut microbiome towards novel bacterial diversity and tailored functional studies.</title>
        <authorList>
            <person name="Wylensek D."/>
            <person name="Hitch T.C.A."/>
            <person name="Clavel T."/>
        </authorList>
    </citation>
    <scope>NUCLEOTIDE SEQUENCE [LARGE SCALE GENOMIC DNA]</scope>
    <source>
        <strain evidence="2 3">WCA-383-APC-5B</strain>
    </source>
</reference>
<keyword evidence="1" id="KW-1133">Transmembrane helix</keyword>
<dbReference type="EMBL" id="VULX01000032">
    <property type="protein sequence ID" value="MSR92474.1"/>
    <property type="molecule type" value="Genomic_DNA"/>
</dbReference>
<organism evidence="2 3">
    <name type="scientific">Inconstantimicrobium porci</name>
    <dbReference type="NCBI Taxonomy" id="2652291"/>
    <lineage>
        <taxon>Bacteria</taxon>
        <taxon>Bacillati</taxon>
        <taxon>Bacillota</taxon>
        <taxon>Clostridia</taxon>
        <taxon>Eubacteriales</taxon>
        <taxon>Clostridiaceae</taxon>
        <taxon>Inconstantimicrobium</taxon>
    </lineage>
</organism>
<dbReference type="RefSeq" id="WP_154532410.1">
    <property type="nucleotide sequence ID" value="NZ_VULX01000032.1"/>
</dbReference>
<proteinExistence type="predicted"/>
<sequence length="142" mass="15532">MNYCRKCGSVIEPEDKYCKSCGCATANNLLSAPENIADTEISLQTDIVPISDVVHEKTKHIKIIPIIISAAIISAVIALVLVFYKPILSHYYTSKADSSKNDTSKLLYASKSLALKSNKICLHSSTLHYPCDSSFTNISFSV</sequence>
<protein>
    <recommendedName>
        <fullName evidence="4">Zinc-ribbon domain-containing protein</fullName>
    </recommendedName>
</protein>
<keyword evidence="3" id="KW-1185">Reference proteome</keyword>
<keyword evidence="1" id="KW-0472">Membrane</keyword>
<dbReference type="Proteomes" id="UP000460287">
    <property type="component" value="Unassembled WGS sequence"/>
</dbReference>
<comment type="caution">
    <text evidence="2">The sequence shown here is derived from an EMBL/GenBank/DDBJ whole genome shotgun (WGS) entry which is preliminary data.</text>
</comment>
<gene>
    <name evidence="2" type="ORF">FYJ33_14005</name>
</gene>
<evidence type="ECO:0000313" key="2">
    <source>
        <dbReference type="EMBL" id="MSR92474.1"/>
    </source>
</evidence>
<evidence type="ECO:0000256" key="1">
    <source>
        <dbReference type="SAM" id="Phobius"/>
    </source>
</evidence>
<evidence type="ECO:0000313" key="3">
    <source>
        <dbReference type="Proteomes" id="UP000460287"/>
    </source>
</evidence>
<dbReference type="AlphaFoldDB" id="A0A7X2T2B3"/>
<keyword evidence="1" id="KW-0812">Transmembrane</keyword>
<name>A0A7X2T2B3_9CLOT</name>